<feature type="transmembrane region" description="Helical" evidence="1">
    <location>
        <begin position="317"/>
        <end position="340"/>
    </location>
</feature>
<feature type="transmembrane region" description="Helical" evidence="1">
    <location>
        <begin position="113"/>
        <end position="140"/>
    </location>
</feature>
<feature type="transmembrane region" description="Helical" evidence="1">
    <location>
        <begin position="229"/>
        <end position="247"/>
    </location>
</feature>
<dbReference type="OrthoDB" id="6565253at2"/>
<evidence type="ECO:0000313" key="2">
    <source>
        <dbReference type="EMBL" id="SNT43255.1"/>
    </source>
</evidence>
<evidence type="ECO:0008006" key="4">
    <source>
        <dbReference type="Google" id="ProtNLM"/>
    </source>
</evidence>
<feature type="transmembrane region" description="Helical" evidence="1">
    <location>
        <begin position="194"/>
        <end position="222"/>
    </location>
</feature>
<organism evidence="2 3">
    <name type="scientific">Granulicella rosea</name>
    <dbReference type="NCBI Taxonomy" id="474952"/>
    <lineage>
        <taxon>Bacteria</taxon>
        <taxon>Pseudomonadati</taxon>
        <taxon>Acidobacteriota</taxon>
        <taxon>Terriglobia</taxon>
        <taxon>Terriglobales</taxon>
        <taxon>Acidobacteriaceae</taxon>
        <taxon>Granulicella</taxon>
    </lineage>
</organism>
<keyword evidence="1" id="KW-0472">Membrane</keyword>
<evidence type="ECO:0000256" key="1">
    <source>
        <dbReference type="SAM" id="Phobius"/>
    </source>
</evidence>
<accession>A0A239MKR6</accession>
<dbReference type="Proteomes" id="UP000198356">
    <property type="component" value="Unassembled WGS sequence"/>
</dbReference>
<keyword evidence="3" id="KW-1185">Reference proteome</keyword>
<dbReference type="AlphaFoldDB" id="A0A239MKR6"/>
<name>A0A239MKR6_9BACT</name>
<keyword evidence="1" id="KW-1133">Transmembrane helix</keyword>
<reference evidence="2 3" key="1">
    <citation type="submission" date="2017-06" db="EMBL/GenBank/DDBJ databases">
        <authorList>
            <person name="Kim H.J."/>
            <person name="Triplett B.A."/>
        </authorList>
    </citation>
    <scope>NUCLEOTIDE SEQUENCE [LARGE SCALE GENOMIC DNA]</scope>
    <source>
        <strain evidence="2 3">DSM 18704</strain>
    </source>
</reference>
<dbReference type="EMBL" id="FZOU01000015">
    <property type="protein sequence ID" value="SNT43255.1"/>
    <property type="molecule type" value="Genomic_DNA"/>
</dbReference>
<dbReference type="RefSeq" id="WP_089410447.1">
    <property type="nucleotide sequence ID" value="NZ_FZOU01000015.1"/>
</dbReference>
<feature type="transmembrane region" description="Helical" evidence="1">
    <location>
        <begin position="82"/>
        <end position="101"/>
    </location>
</feature>
<gene>
    <name evidence="2" type="ORF">SAMN05421770_11525</name>
</gene>
<evidence type="ECO:0000313" key="3">
    <source>
        <dbReference type="Proteomes" id="UP000198356"/>
    </source>
</evidence>
<feature type="transmembrane region" description="Helical" evidence="1">
    <location>
        <begin position="49"/>
        <end position="70"/>
    </location>
</feature>
<feature type="transmembrane region" description="Helical" evidence="1">
    <location>
        <begin position="352"/>
        <end position="378"/>
    </location>
</feature>
<feature type="transmembrane region" description="Helical" evidence="1">
    <location>
        <begin position="20"/>
        <end position="42"/>
    </location>
</feature>
<sequence>MGKVGLSLVVFLLYAKILMVGTYAVTVGSLYVPIFIVATFIANGKNLRYTLELASMALYPILVYLAHVAFRSTYSLGITRFLSSYALWLVSVVVIWCAFQRRSVIRDMRPDKVLWILLALGALQYIGLTFLGTTIGYTLIQPISINNFFEGYTNVLASDATRAVGSYYEPSMFGRVTSTLAMMLLVRDKKPYTFIAYTAMAFIFSSSFSIIILVVTAMVFYAAGMKKSIVGLGIAALLIIAIAWPLLEKRLEVGVGGESDNSTLVRTVLPLFVLKGLLPHYPMGVPIGANASVVGNASSAELLDFREAKITNGVYEFVMYFGFMALVPFTMVVLFIIRCLRRRDTSMALAGSYLILATGASSSFLSIESSLLIAIFIVSMRFKSNNPAWTLSRPSRVKQSWQSQTNPGAIDLSLANKI</sequence>
<keyword evidence="1" id="KW-0812">Transmembrane</keyword>
<proteinExistence type="predicted"/>
<protein>
    <recommendedName>
        <fullName evidence="4">O-Antigen ligase</fullName>
    </recommendedName>
</protein>